<organism evidence="1 2">
    <name type="scientific">Bacillus pseudomycoides</name>
    <dbReference type="NCBI Taxonomy" id="64104"/>
    <lineage>
        <taxon>Bacteria</taxon>
        <taxon>Bacillati</taxon>
        <taxon>Bacillota</taxon>
        <taxon>Bacilli</taxon>
        <taxon>Bacillales</taxon>
        <taxon>Bacillaceae</taxon>
        <taxon>Bacillus</taxon>
        <taxon>Bacillus cereus group</taxon>
    </lineage>
</organism>
<dbReference type="AlphaFoldDB" id="A0AA91V7U0"/>
<comment type="caution">
    <text evidence="1">The sequence shown here is derived from an EMBL/GenBank/DDBJ whole genome shotgun (WGS) entry which is preliminary data.</text>
</comment>
<dbReference type="Proteomes" id="UP000221020">
    <property type="component" value="Unassembled WGS sequence"/>
</dbReference>
<sequence length="38" mass="4558">MLQKERAAMNKFVLFYNCNTSFFREAHSHPHLSRFNGQ</sequence>
<reference evidence="1 2" key="1">
    <citation type="submission" date="2017-09" db="EMBL/GenBank/DDBJ databases">
        <title>Large-scale bioinformatics analysis of Bacillus genomes uncovers conserved roles of natural products in bacterial physiology.</title>
        <authorList>
            <consortium name="Agbiome Team Llc"/>
            <person name="Bleich R.M."/>
            <person name="Grubbs K.J."/>
            <person name="Santa Maria K.C."/>
            <person name="Allen S.E."/>
            <person name="Farag S."/>
            <person name="Shank E.A."/>
            <person name="Bowers A."/>
        </authorList>
    </citation>
    <scope>NUCLEOTIDE SEQUENCE [LARGE SCALE GENOMIC DNA]</scope>
    <source>
        <strain evidence="1 2">AFS092012</strain>
    </source>
</reference>
<proteinExistence type="predicted"/>
<dbReference type="EMBL" id="NVOR01000127">
    <property type="protein sequence ID" value="PED80146.1"/>
    <property type="molecule type" value="Genomic_DNA"/>
</dbReference>
<protein>
    <submittedName>
        <fullName evidence="1">Phosphotransacetylase</fullName>
    </submittedName>
</protein>
<evidence type="ECO:0000313" key="2">
    <source>
        <dbReference type="Proteomes" id="UP000221020"/>
    </source>
</evidence>
<evidence type="ECO:0000313" key="1">
    <source>
        <dbReference type="EMBL" id="PED80146.1"/>
    </source>
</evidence>
<gene>
    <name evidence="1" type="ORF">CON65_24275</name>
</gene>
<accession>A0AA91V7U0</accession>
<name>A0AA91V7U0_9BACI</name>